<organism evidence="1 2">
    <name type="scientific">Pogonomyrmex barbatus</name>
    <name type="common">red harvester ant</name>
    <dbReference type="NCBI Taxonomy" id="144034"/>
    <lineage>
        <taxon>Eukaryota</taxon>
        <taxon>Metazoa</taxon>
        <taxon>Ecdysozoa</taxon>
        <taxon>Arthropoda</taxon>
        <taxon>Hexapoda</taxon>
        <taxon>Insecta</taxon>
        <taxon>Pterygota</taxon>
        <taxon>Neoptera</taxon>
        <taxon>Endopterygota</taxon>
        <taxon>Hymenoptera</taxon>
        <taxon>Apocrita</taxon>
        <taxon>Aculeata</taxon>
        <taxon>Formicoidea</taxon>
        <taxon>Formicidae</taxon>
        <taxon>Myrmicinae</taxon>
        <taxon>Pogonomyrmex</taxon>
    </lineage>
</organism>
<dbReference type="OrthoDB" id="79562at2759"/>
<dbReference type="GeneID" id="112552700"/>
<name>A0A8N1S859_9HYME</name>
<dbReference type="InterPro" id="IPR016024">
    <property type="entry name" value="ARM-type_fold"/>
</dbReference>
<keyword evidence="1" id="KW-1185">Reference proteome</keyword>
<dbReference type="Gene3D" id="1.25.40.320">
    <property type="entry name" value="Peptidase M1, leukotriene A4 hydrolase/aminopeptidase C-terminal domain"/>
    <property type="match status" value="1"/>
</dbReference>
<dbReference type="AlphaFoldDB" id="A0A8N1S859"/>
<accession>A0A8N1S859</accession>
<dbReference type="SUPFAM" id="SSF55486">
    <property type="entry name" value="Metalloproteases ('zincins'), catalytic domain"/>
    <property type="match status" value="1"/>
</dbReference>
<dbReference type="InterPro" id="IPR027268">
    <property type="entry name" value="Peptidase_M4/M1_CTD_sf"/>
</dbReference>
<sequence>MIEYVPYEKGVELLNCILDSIGGFTEFERFLKSFIRYYKYNSISSDEFKKYLYNYFPKKWKSLNSLELDKWFYQENFGFPVGKAYTDKCHILARKWLRYPSVGPLPDPNCNLKYYNDLQKIAFLSYLHESSRYLPISKIEVMSRIYSFHTCNTEIR</sequence>
<dbReference type="PANTHER" id="PTHR45726">
    <property type="entry name" value="LEUKOTRIENE A-4 HYDROLASE"/>
    <property type="match status" value="1"/>
</dbReference>
<dbReference type="InterPro" id="IPR034015">
    <property type="entry name" value="M1_LTA4H"/>
</dbReference>
<proteinExistence type="predicted"/>
<reference evidence="2" key="1">
    <citation type="submission" date="2025-08" db="UniProtKB">
        <authorList>
            <consortium name="RefSeq"/>
        </authorList>
    </citation>
    <scope>IDENTIFICATION</scope>
</reference>
<dbReference type="GO" id="GO:0005829">
    <property type="term" value="C:cytosol"/>
    <property type="evidence" value="ECO:0007669"/>
    <property type="project" value="TreeGrafter"/>
</dbReference>
<dbReference type="GO" id="GO:0004301">
    <property type="term" value="F:epoxide hydrolase activity"/>
    <property type="evidence" value="ECO:0007669"/>
    <property type="project" value="TreeGrafter"/>
</dbReference>
<dbReference type="SUPFAM" id="SSF48371">
    <property type="entry name" value="ARM repeat"/>
    <property type="match status" value="1"/>
</dbReference>
<dbReference type="GO" id="GO:0043171">
    <property type="term" value="P:peptide catabolic process"/>
    <property type="evidence" value="ECO:0007669"/>
    <property type="project" value="TreeGrafter"/>
</dbReference>
<dbReference type="Gene3D" id="1.10.390.10">
    <property type="entry name" value="Neutral Protease Domain 2"/>
    <property type="match status" value="1"/>
</dbReference>
<dbReference type="GO" id="GO:0004177">
    <property type="term" value="F:aminopeptidase activity"/>
    <property type="evidence" value="ECO:0007669"/>
    <property type="project" value="TreeGrafter"/>
</dbReference>
<protein>
    <submittedName>
        <fullName evidence="2">Leukotriene A-4 hydrolase-like</fullName>
    </submittedName>
</protein>
<dbReference type="PANTHER" id="PTHR45726:SF3">
    <property type="entry name" value="LEUKOTRIENE A-4 HYDROLASE"/>
    <property type="match status" value="1"/>
</dbReference>
<gene>
    <name evidence="2" type="primary">LOC112552700</name>
</gene>
<dbReference type="Proteomes" id="UP000504615">
    <property type="component" value="Unplaced"/>
</dbReference>
<dbReference type="InterPro" id="IPR038502">
    <property type="entry name" value="M1_LTA-4_hydro/amino_C_sf"/>
</dbReference>
<evidence type="ECO:0000313" key="1">
    <source>
        <dbReference type="Proteomes" id="UP000504615"/>
    </source>
</evidence>
<evidence type="ECO:0000313" key="2">
    <source>
        <dbReference type="RefSeq" id="XP_025074297.1"/>
    </source>
</evidence>
<dbReference type="RefSeq" id="XP_025074297.1">
    <property type="nucleotide sequence ID" value="XM_025218512.1"/>
</dbReference>